<dbReference type="FunFam" id="1.10.275.10:FF:000005">
    <property type="entry name" value="Histidine ammonia-lyase"/>
    <property type="match status" value="1"/>
</dbReference>
<dbReference type="AlphaFoldDB" id="A0A7W8FZB2"/>
<proteinExistence type="predicted"/>
<dbReference type="PROSITE" id="PS00488">
    <property type="entry name" value="PAL_HISTIDASE"/>
    <property type="match status" value="1"/>
</dbReference>
<reference evidence="2 3" key="1">
    <citation type="submission" date="2020-08" db="EMBL/GenBank/DDBJ databases">
        <title>Genomic Encyclopedia of Type Strains, Phase IV (KMG-IV): sequencing the most valuable type-strain genomes for metagenomic binning, comparative biology and taxonomic classification.</title>
        <authorList>
            <person name="Goeker M."/>
        </authorList>
    </citation>
    <scope>NUCLEOTIDE SEQUENCE [LARGE SCALE GENOMIC DNA]</scope>
    <source>
        <strain evidence="2 3">DSM 24163</strain>
    </source>
</reference>
<dbReference type="InterPro" id="IPR022313">
    <property type="entry name" value="Phe/His_NH3-lyase_AS"/>
</dbReference>
<dbReference type="EC" id="4.3.1.3" evidence="2"/>
<keyword evidence="1 2" id="KW-0456">Lyase</keyword>
<sequence>MSTAVRLDGASLTRAQVLAVARDGARVQLDAAQLQRVQRAADFLAEQVARQEPIYGVTTGFGSNADKLLGAHRVRDELPGSRADAPDGTLLEELQRNLVITHAVNVGEPFAPDVVRAMLVIRVNTLMRGHSGIRASTLQALAELINRDVVPVIPQKGSVGASGDLSPLSHLALVLLGGGEAFVGGERLPGAEALRRAGLAPVRLSFKEGLALNNGTAQMLATGVLAIERMQMLLRTADLAAAMTIEAFAGRARAFDEKVHALRPHPGQVETAANLRALLDGSTLVDIDYHLVPRFRTWQPDAWQTPEDQARHFDIAWDWVPANQRHGREAFYRRFLPFRGGKKHQPQDSYSIRCIPQVHGAVRDALAQAARVIDIELNAVTDNPLLFPDLPGDDLPIEARVISAGHFHGMPLALAMSYLKAAIPVLASISERRLNKLVDPATSDGLPAFLIGNEDGTDSGFMIVQYSAAALVNDLCSRAHPASVYSIPTSANAEDHVSMGANEARHVLDMTADLSHVLALEIYTAAQALDYRRDMIEAARSLARRGDAMQLAAKVTNAPRPGHEHHAQFASECEALMRELAGSGDFQPSAPVRRAWARVREDIAFMQRDRAMDGDVARICALVDSGDLLRAP</sequence>
<keyword evidence="3" id="KW-1185">Reference proteome</keyword>
<dbReference type="Proteomes" id="UP000521199">
    <property type="component" value="Unassembled WGS sequence"/>
</dbReference>
<dbReference type="RefSeq" id="WP_183960792.1">
    <property type="nucleotide sequence ID" value="NZ_JACHHP010000003.1"/>
</dbReference>
<dbReference type="Pfam" id="PF00221">
    <property type="entry name" value="Lyase_aromatic"/>
    <property type="match status" value="1"/>
</dbReference>
<evidence type="ECO:0000256" key="1">
    <source>
        <dbReference type="ARBA" id="ARBA00023239"/>
    </source>
</evidence>
<dbReference type="EMBL" id="JACHHP010000003">
    <property type="protein sequence ID" value="MBB5208252.1"/>
    <property type="molecule type" value="Genomic_DNA"/>
</dbReference>
<protein>
    <submittedName>
        <fullName evidence="2">Histidine ammonia-lyase</fullName>
        <ecNumber evidence="2">4.3.1.3</ecNumber>
    </submittedName>
</protein>
<dbReference type="GO" id="GO:0004397">
    <property type="term" value="F:histidine ammonia-lyase activity"/>
    <property type="evidence" value="ECO:0007669"/>
    <property type="project" value="UniProtKB-EC"/>
</dbReference>
<evidence type="ECO:0000313" key="3">
    <source>
        <dbReference type="Proteomes" id="UP000521199"/>
    </source>
</evidence>
<dbReference type="PANTHER" id="PTHR10362">
    <property type="entry name" value="HISTIDINE AMMONIA-LYASE"/>
    <property type="match status" value="1"/>
</dbReference>
<evidence type="ECO:0000313" key="2">
    <source>
        <dbReference type="EMBL" id="MBB5208252.1"/>
    </source>
</evidence>
<name>A0A7W8FZB2_9GAMM</name>
<gene>
    <name evidence="2" type="ORF">HNQ52_001794</name>
</gene>
<dbReference type="InterPro" id="IPR008948">
    <property type="entry name" value="L-Aspartase-like"/>
</dbReference>
<dbReference type="Gene3D" id="1.10.275.10">
    <property type="entry name" value="Fumarase/aspartase (N-terminal domain)"/>
    <property type="match status" value="1"/>
</dbReference>
<comment type="caution">
    <text evidence="2">The sequence shown here is derived from an EMBL/GenBank/DDBJ whole genome shotgun (WGS) entry which is preliminary data.</text>
</comment>
<dbReference type="SUPFAM" id="SSF48557">
    <property type="entry name" value="L-aspartase-like"/>
    <property type="match status" value="1"/>
</dbReference>
<organism evidence="2 3">
    <name type="scientific">Chiayiivirga flava</name>
    <dbReference type="NCBI Taxonomy" id="659595"/>
    <lineage>
        <taxon>Bacteria</taxon>
        <taxon>Pseudomonadati</taxon>
        <taxon>Pseudomonadota</taxon>
        <taxon>Gammaproteobacteria</taxon>
        <taxon>Lysobacterales</taxon>
        <taxon>Lysobacteraceae</taxon>
        <taxon>Chiayiivirga</taxon>
    </lineage>
</organism>
<dbReference type="InterPro" id="IPR001106">
    <property type="entry name" value="Aromatic_Lyase"/>
</dbReference>
<dbReference type="CDD" id="cd00332">
    <property type="entry name" value="PAL-HAL"/>
    <property type="match status" value="1"/>
</dbReference>
<accession>A0A7W8FZB2</accession>
<dbReference type="Gene3D" id="1.20.200.10">
    <property type="entry name" value="Fumarase/aspartase (Central domain)"/>
    <property type="match status" value="1"/>
</dbReference>
<dbReference type="InterPro" id="IPR024083">
    <property type="entry name" value="Fumarase/histidase_N"/>
</dbReference>